<evidence type="ECO:0000256" key="4">
    <source>
        <dbReference type="ARBA" id="ARBA00023136"/>
    </source>
</evidence>
<dbReference type="GO" id="GO:0016020">
    <property type="term" value="C:membrane"/>
    <property type="evidence" value="ECO:0007669"/>
    <property type="project" value="UniProtKB-SubCell"/>
</dbReference>
<name>A0A834VGT4_SARSC</name>
<dbReference type="EnsemblMetazoa" id="SSS_5467s_mrna">
    <property type="protein sequence ID" value="KAF7495255.1"/>
    <property type="gene ID" value="SSS_5467"/>
</dbReference>
<evidence type="ECO:0000313" key="7">
    <source>
        <dbReference type="EMBL" id="KAF7495255.1"/>
    </source>
</evidence>
<feature type="transmembrane region" description="Helical" evidence="6">
    <location>
        <begin position="317"/>
        <end position="338"/>
    </location>
</feature>
<keyword evidence="9" id="KW-1185">Reference proteome</keyword>
<dbReference type="InterPro" id="IPR008952">
    <property type="entry name" value="Tetraspanin_EC2_sf"/>
</dbReference>
<proteinExistence type="predicted"/>
<keyword evidence="3 6" id="KW-1133">Transmembrane helix</keyword>
<comment type="subcellular location">
    <subcellularLocation>
        <location evidence="1">Membrane</location>
        <topology evidence="1">Multi-pass membrane protein</topology>
    </subcellularLocation>
</comment>
<evidence type="ECO:0000313" key="9">
    <source>
        <dbReference type="Proteomes" id="UP000070412"/>
    </source>
</evidence>
<reference evidence="7" key="2">
    <citation type="submission" date="2020-01" db="EMBL/GenBank/DDBJ databases">
        <authorList>
            <person name="Korhonen P.K.K."/>
            <person name="Guangxu M.G."/>
            <person name="Wang T.W."/>
            <person name="Stroehlein A.J.S."/>
            <person name="Young N.D."/>
            <person name="Ang C.-S.A."/>
            <person name="Fernando D.W.F."/>
            <person name="Lu H.L."/>
            <person name="Taylor S.T."/>
            <person name="Ehtesham M.E.M."/>
            <person name="Najaraj S.H.N."/>
            <person name="Harsha G.H.G."/>
            <person name="Madugundu A.M."/>
            <person name="Renuse S.R."/>
            <person name="Holt D.H."/>
            <person name="Pandey A.P."/>
            <person name="Papenfuss A.P."/>
            <person name="Gasser R.B.G."/>
            <person name="Fischer K.F."/>
        </authorList>
    </citation>
    <scope>NUCLEOTIDE SEQUENCE</scope>
    <source>
        <strain evidence="7">SSS_KF_BRIS2020</strain>
    </source>
</reference>
<evidence type="ECO:0000256" key="5">
    <source>
        <dbReference type="SAM" id="MobiDB-lite"/>
    </source>
</evidence>
<protein>
    <submittedName>
        <fullName evidence="7 8">Uncharacterized protein</fullName>
    </submittedName>
</protein>
<dbReference type="SUPFAM" id="SSF48652">
    <property type="entry name" value="Tetraspanin"/>
    <property type="match status" value="1"/>
</dbReference>
<evidence type="ECO:0000256" key="1">
    <source>
        <dbReference type="ARBA" id="ARBA00004141"/>
    </source>
</evidence>
<evidence type="ECO:0000256" key="3">
    <source>
        <dbReference type="ARBA" id="ARBA00022989"/>
    </source>
</evidence>
<dbReference type="OrthoDB" id="6516355at2759"/>
<keyword evidence="4 6" id="KW-0472">Membrane</keyword>
<evidence type="ECO:0000256" key="6">
    <source>
        <dbReference type="SAM" id="Phobius"/>
    </source>
</evidence>
<sequence length="345" mass="39799">MKALYNQSSHRFSLVLNMEPPIELKLATKISSKPKLPISNESNDDDGDGNDVQESGTDFDSSSKNPSSSVVDLDLSFPIDNQTTQIDDDDNKNNTNHYDSCNDPIETITKIGYKTIETNFNRFTCCVVYVFLSFLFFFGILLLVNNLRVGKREDLLNELIDLVISETTMETILEIQIALLIITPSIGFISLHRQNFRAFILKSSIENRHQLIESIQNKLMRYDWNNFDNEISIFVNRLQFEYQCCGGENRFHDWERIKPKNFSHGMFPVSCCSPTLSHRFGTFNWCTYEQVEKLPGCSEKFLEHLIHLENGYRSMNILLLEAMSMILLATVMFCYLIIVQGKIFK</sequence>
<dbReference type="InterPro" id="IPR018499">
    <property type="entry name" value="Tetraspanin/Peripherin"/>
</dbReference>
<accession>A0A834VGT4</accession>
<feature type="transmembrane region" description="Helical" evidence="6">
    <location>
        <begin position="172"/>
        <end position="191"/>
    </location>
</feature>
<dbReference type="Pfam" id="PF00335">
    <property type="entry name" value="Tetraspanin"/>
    <property type="match status" value="1"/>
</dbReference>
<feature type="region of interest" description="Disordered" evidence="5">
    <location>
        <begin position="33"/>
        <end position="72"/>
    </location>
</feature>
<dbReference type="EMBL" id="WVUK01000049">
    <property type="protein sequence ID" value="KAF7495255.1"/>
    <property type="molecule type" value="Genomic_DNA"/>
</dbReference>
<evidence type="ECO:0000256" key="2">
    <source>
        <dbReference type="ARBA" id="ARBA00022692"/>
    </source>
</evidence>
<dbReference type="Gene3D" id="1.10.1450.10">
    <property type="entry name" value="Tetraspanin"/>
    <property type="match status" value="1"/>
</dbReference>
<reference evidence="9" key="1">
    <citation type="journal article" date="2020" name="PLoS Negl. Trop. Dis.">
        <title>High-quality nuclear genome for Sarcoptes scabiei-A critical resource for a neglected parasite.</title>
        <authorList>
            <person name="Korhonen P.K."/>
            <person name="Gasser R.B."/>
            <person name="Ma G."/>
            <person name="Wang T."/>
            <person name="Stroehlein A.J."/>
            <person name="Young N.D."/>
            <person name="Ang C.S."/>
            <person name="Fernando D.D."/>
            <person name="Lu H.C."/>
            <person name="Taylor S."/>
            <person name="Reynolds S.L."/>
            <person name="Mofiz E."/>
            <person name="Najaraj S.H."/>
            <person name="Gowda H."/>
            <person name="Madugundu A."/>
            <person name="Renuse S."/>
            <person name="Holt D."/>
            <person name="Pandey A."/>
            <person name="Papenfuss A.T."/>
            <person name="Fischer K."/>
        </authorList>
    </citation>
    <scope>NUCLEOTIDE SEQUENCE [LARGE SCALE GENOMIC DNA]</scope>
</reference>
<organism evidence="7">
    <name type="scientific">Sarcoptes scabiei</name>
    <name type="common">Itch mite</name>
    <name type="synonym">Acarus scabiei</name>
    <dbReference type="NCBI Taxonomy" id="52283"/>
    <lineage>
        <taxon>Eukaryota</taxon>
        <taxon>Metazoa</taxon>
        <taxon>Ecdysozoa</taxon>
        <taxon>Arthropoda</taxon>
        <taxon>Chelicerata</taxon>
        <taxon>Arachnida</taxon>
        <taxon>Acari</taxon>
        <taxon>Acariformes</taxon>
        <taxon>Sarcoptiformes</taxon>
        <taxon>Astigmata</taxon>
        <taxon>Psoroptidia</taxon>
        <taxon>Sarcoptoidea</taxon>
        <taxon>Sarcoptidae</taxon>
        <taxon>Sarcoptinae</taxon>
        <taxon>Sarcoptes</taxon>
    </lineage>
</organism>
<dbReference type="AlphaFoldDB" id="A0A834VGT4"/>
<reference evidence="8" key="3">
    <citation type="submission" date="2022-06" db="UniProtKB">
        <authorList>
            <consortium name="EnsemblMetazoa"/>
        </authorList>
    </citation>
    <scope>IDENTIFICATION</scope>
</reference>
<evidence type="ECO:0000313" key="8">
    <source>
        <dbReference type="EnsemblMetazoa" id="KAF7495255.1"/>
    </source>
</evidence>
<feature type="compositionally biased region" description="Acidic residues" evidence="5">
    <location>
        <begin position="42"/>
        <end position="51"/>
    </location>
</feature>
<dbReference type="Proteomes" id="UP000070412">
    <property type="component" value="Unassembled WGS sequence"/>
</dbReference>
<keyword evidence="2 6" id="KW-0812">Transmembrane</keyword>
<gene>
    <name evidence="7" type="ORF">SSS_5467</name>
</gene>
<feature type="transmembrane region" description="Helical" evidence="6">
    <location>
        <begin position="123"/>
        <end position="144"/>
    </location>
</feature>